<dbReference type="Proteomes" id="UP001218188">
    <property type="component" value="Unassembled WGS sequence"/>
</dbReference>
<protein>
    <submittedName>
        <fullName evidence="2">Uncharacterized protein</fullName>
    </submittedName>
</protein>
<feature type="compositionally biased region" description="Basic and acidic residues" evidence="1">
    <location>
        <begin position="55"/>
        <end position="80"/>
    </location>
</feature>
<comment type="caution">
    <text evidence="2">The sequence shown here is derived from an EMBL/GenBank/DDBJ whole genome shotgun (WGS) entry which is preliminary data.</text>
</comment>
<reference evidence="2" key="1">
    <citation type="submission" date="2023-03" db="EMBL/GenBank/DDBJ databases">
        <title>Massive genome expansion in bonnet fungi (Mycena s.s.) driven by repeated elements and novel gene families across ecological guilds.</title>
        <authorList>
            <consortium name="Lawrence Berkeley National Laboratory"/>
            <person name="Harder C.B."/>
            <person name="Miyauchi S."/>
            <person name="Viragh M."/>
            <person name="Kuo A."/>
            <person name="Thoen E."/>
            <person name="Andreopoulos B."/>
            <person name="Lu D."/>
            <person name="Skrede I."/>
            <person name="Drula E."/>
            <person name="Henrissat B."/>
            <person name="Morin E."/>
            <person name="Kohler A."/>
            <person name="Barry K."/>
            <person name="LaButti K."/>
            <person name="Morin E."/>
            <person name="Salamov A."/>
            <person name="Lipzen A."/>
            <person name="Mereny Z."/>
            <person name="Hegedus B."/>
            <person name="Baldrian P."/>
            <person name="Stursova M."/>
            <person name="Weitz H."/>
            <person name="Taylor A."/>
            <person name="Grigoriev I.V."/>
            <person name="Nagy L.G."/>
            <person name="Martin F."/>
            <person name="Kauserud H."/>
        </authorList>
    </citation>
    <scope>NUCLEOTIDE SEQUENCE</scope>
    <source>
        <strain evidence="2">CBHHK200</strain>
    </source>
</reference>
<sequence length="111" mass="12070">MCRGKHGLTLAYSWAAYYATVVEPDEKDLVQMRVQQLVRIIADEVAVVGVGSSSKNDDGSHTDEGEGDTDPRENSDEDNGHGTFWPFRVSVSPSNVYSQVSSTLCPTLGHP</sequence>
<dbReference type="EMBL" id="JARJCM010000268">
    <property type="protein sequence ID" value="KAJ7020282.1"/>
    <property type="molecule type" value="Genomic_DNA"/>
</dbReference>
<proteinExistence type="predicted"/>
<name>A0AAD6S496_9AGAR</name>
<evidence type="ECO:0000313" key="2">
    <source>
        <dbReference type="EMBL" id="KAJ7020282.1"/>
    </source>
</evidence>
<feature type="region of interest" description="Disordered" evidence="1">
    <location>
        <begin position="50"/>
        <end position="86"/>
    </location>
</feature>
<evidence type="ECO:0000256" key="1">
    <source>
        <dbReference type="SAM" id="MobiDB-lite"/>
    </source>
</evidence>
<dbReference type="AlphaFoldDB" id="A0AAD6S496"/>
<accession>A0AAD6S496</accession>
<gene>
    <name evidence="2" type="ORF">C8F04DRAFT_1014408</name>
</gene>
<evidence type="ECO:0000313" key="3">
    <source>
        <dbReference type="Proteomes" id="UP001218188"/>
    </source>
</evidence>
<organism evidence="2 3">
    <name type="scientific">Mycena alexandri</name>
    <dbReference type="NCBI Taxonomy" id="1745969"/>
    <lineage>
        <taxon>Eukaryota</taxon>
        <taxon>Fungi</taxon>
        <taxon>Dikarya</taxon>
        <taxon>Basidiomycota</taxon>
        <taxon>Agaricomycotina</taxon>
        <taxon>Agaricomycetes</taxon>
        <taxon>Agaricomycetidae</taxon>
        <taxon>Agaricales</taxon>
        <taxon>Marasmiineae</taxon>
        <taxon>Mycenaceae</taxon>
        <taxon>Mycena</taxon>
    </lineage>
</organism>
<keyword evidence="3" id="KW-1185">Reference proteome</keyword>